<organism evidence="1 2">
    <name type="scientific">Ambispora gerdemannii</name>
    <dbReference type="NCBI Taxonomy" id="144530"/>
    <lineage>
        <taxon>Eukaryota</taxon>
        <taxon>Fungi</taxon>
        <taxon>Fungi incertae sedis</taxon>
        <taxon>Mucoromycota</taxon>
        <taxon>Glomeromycotina</taxon>
        <taxon>Glomeromycetes</taxon>
        <taxon>Archaeosporales</taxon>
        <taxon>Ambisporaceae</taxon>
        <taxon>Ambispora</taxon>
    </lineage>
</organism>
<accession>A0A9N8V6G7</accession>
<name>A0A9N8V6G7_9GLOM</name>
<gene>
    <name evidence="1" type="ORF">AGERDE_LOCUS1375</name>
</gene>
<proteinExistence type="predicted"/>
<dbReference type="OrthoDB" id="2397894at2759"/>
<evidence type="ECO:0000313" key="1">
    <source>
        <dbReference type="EMBL" id="CAG8445401.1"/>
    </source>
</evidence>
<keyword evidence="2" id="KW-1185">Reference proteome</keyword>
<dbReference type="AlphaFoldDB" id="A0A9N8V6G7"/>
<protein>
    <submittedName>
        <fullName evidence="1">5552_t:CDS:1</fullName>
    </submittedName>
</protein>
<dbReference type="Proteomes" id="UP000789831">
    <property type="component" value="Unassembled WGS sequence"/>
</dbReference>
<comment type="caution">
    <text evidence="1">The sequence shown here is derived from an EMBL/GenBank/DDBJ whole genome shotgun (WGS) entry which is preliminary data.</text>
</comment>
<dbReference type="EMBL" id="CAJVPL010000092">
    <property type="protein sequence ID" value="CAG8445401.1"/>
    <property type="molecule type" value="Genomic_DNA"/>
</dbReference>
<reference evidence="1" key="1">
    <citation type="submission" date="2021-06" db="EMBL/GenBank/DDBJ databases">
        <authorList>
            <person name="Kallberg Y."/>
            <person name="Tangrot J."/>
            <person name="Rosling A."/>
        </authorList>
    </citation>
    <scope>NUCLEOTIDE SEQUENCE</scope>
    <source>
        <strain evidence="1">MT106</strain>
    </source>
</reference>
<evidence type="ECO:0000313" key="2">
    <source>
        <dbReference type="Proteomes" id="UP000789831"/>
    </source>
</evidence>
<sequence>MTIEFQEIFEKLALVSENDDFETLKYKFILSSFIFGYVNDYVTDWKRLLHNAYENKYHTHLNQERKTDISDTYTLWQKFDLAKSGEDIEGFFKFLKKEAIRYNLQKCSNMHGIRLNINETFKEILELSVSNNNITKALSDWVEFADIQFDDVILSGIFDTRTIPHAIKTNLKLRGIWDLFDEKIPILELPIEFEEFIEGLVINDDDRIPAKYYSNENANYNKLMREEYRAFMILIRKIMKLWDNPTYKSEDIMKSTWNHDAVGPIIEYILDNIYLYQNWETKTVESSLVLRGISKKSDFQGYKSSLIKKSYKYEFIFGETSYDLNHSNSKIHIYNDQVRLAKFGKIAFESLFNFIPERFHKRLAEEVNIFLIQSHKYFVTLSLMDYKFFPFGRIRSLESIYVPVERSPNSLTYIKKMCRLLYNYRIFVKKTDQVIDNLDKELASLGAYTPSIQIRTAVRVFKTP</sequence>